<dbReference type="InterPro" id="IPR035992">
    <property type="entry name" value="Ricin_B-like_lectins"/>
</dbReference>
<name>A0A9W8MUK7_9AGAR</name>
<gene>
    <name evidence="2" type="ORF">NLJ89_g6483</name>
</gene>
<organism evidence="2 3">
    <name type="scientific">Agrocybe chaxingu</name>
    <dbReference type="NCBI Taxonomy" id="84603"/>
    <lineage>
        <taxon>Eukaryota</taxon>
        <taxon>Fungi</taxon>
        <taxon>Dikarya</taxon>
        <taxon>Basidiomycota</taxon>
        <taxon>Agaricomycotina</taxon>
        <taxon>Agaricomycetes</taxon>
        <taxon>Agaricomycetidae</taxon>
        <taxon>Agaricales</taxon>
        <taxon>Agaricineae</taxon>
        <taxon>Strophariaceae</taxon>
        <taxon>Agrocybe</taxon>
    </lineage>
</organism>
<accession>A0A9W8MUK7</accession>
<dbReference type="SMART" id="SM00458">
    <property type="entry name" value="RICIN"/>
    <property type="match status" value="1"/>
</dbReference>
<sequence>MTGSALLVNSLSRLESQSIPMATPASAWTYDCNGTNAQKWVIARGSTKVKLAGTNFCLDAGSTPGNGIGMKIWQCYDNLPAQQWYFTNDNRIALEGRGLCLDLPNGVLTNSNQVQTWQCTDGNNNQVWTI</sequence>
<dbReference type="OrthoDB" id="6770063at2759"/>
<evidence type="ECO:0000313" key="3">
    <source>
        <dbReference type="Proteomes" id="UP001148786"/>
    </source>
</evidence>
<dbReference type="Pfam" id="PF00652">
    <property type="entry name" value="Ricin_B_lectin"/>
    <property type="match status" value="1"/>
</dbReference>
<dbReference type="EMBL" id="JANKHO010000692">
    <property type="protein sequence ID" value="KAJ3507116.1"/>
    <property type="molecule type" value="Genomic_DNA"/>
</dbReference>
<keyword evidence="3" id="KW-1185">Reference proteome</keyword>
<protein>
    <recommendedName>
        <fullName evidence="1">Ricin B lectin domain-containing protein</fullName>
    </recommendedName>
</protein>
<evidence type="ECO:0000259" key="1">
    <source>
        <dbReference type="SMART" id="SM00458"/>
    </source>
</evidence>
<dbReference type="Gene3D" id="2.80.10.50">
    <property type="match status" value="1"/>
</dbReference>
<dbReference type="SUPFAM" id="SSF50370">
    <property type="entry name" value="Ricin B-like lectins"/>
    <property type="match status" value="1"/>
</dbReference>
<dbReference type="InterPro" id="IPR000772">
    <property type="entry name" value="Ricin_B_lectin"/>
</dbReference>
<comment type="caution">
    <text evidence="2">The sequence shown here is derived from an EMBL/GenBank/DDBJ whole genome shotgun (WGS) entry which is preliminary data.</text>
</comment>
<reference evidence="2" key="1">
    <citation type="submission" date="2022-07" db="EMBL/GenBank/DDBJ databases">
        <title>Genome Sequence of Agrocybe chaxingu.</title>
        <authorList>
            <person name="Buettner E."/>
        </authorList>
    </citation>
    <scope>NUCLEOTIDE SEQUENCE</scope>
    <source>
        <strain evidence="2">MP-N11</strain>
    </source>
</reference>
<dbReference type="AlphaFoldDB" id="A0A9W8MUK7"/>
<dbReference type="Proteomes" id="UP001148786">
    <property type="component" value="Unassembled WGS sequence"/>
</dbReference>
<dbReference type="PROSITE" id="PS50231">
    <property type="entry name" value="RICIN_B_LECTIN"/>
    <property type="match status" value="1"/>
</dbReference>
<evidence type="ECO:0000313" key="2">
    <source>
        <dbReference type="EMBL" id="KAJ3507116.1"/>
    </source>
</evidence>
<dbReference type="CDD" id="cd00161">
    <property type="entry name" value="beta-trefoil_Ricin-like"/>
    <property type="match status" value="1"/>
</dbReference>
<feature type="domain" description="Ricin B lectin" evidence="1">
    <location>
        <begin position="3"/>
        <end position="130"/>
    </location>
</feature>
<proteinExistence type="predicted"/>